<keyword evidence="2" id="KW-1185">Reference proteome</keyword>
<name>A0ABR1AJJ6_POLSC</name>
<gene>
    <name evidence="1" type="ORF">RUM44_006691</name>
</gene>
<protein>
    <submittedName>
        <fullName evidence="1">Uncharacterized protein</fullName>
    </submittedName>
</protein>
<evidence type="ECO:0000313" key="2">
    <source>
        <dbReference type="Proteomes" id="UP001359485"/>
    </source>
</evidence>
<accession>A0ABR1AJJ6</accession>
<sequence length="94" mass="10890">MEENLNKPRTALFWSLTNLKERIIETIGLDISILSSFRPLKVEGKDIGSLGSLYESYRVSRVLRVVAQLPLCRSFRVPERQLPYVSKARKRRAQ</sequence>
<dbReference type="Proteomes" id="UP001359485">
    <property type="component" value="Unassembled WGS sequence"/>
</dbReference>
<organism evidence="1 2">
    <name type="scientific">Polyplax serrata</name>
    <name type="common">Common mouse louse</name>
    <dbReference type="NCBI Taxonomy" id="468196"/>
    <lineage>
        <taxon>Eukaryota</taxon>
        <taxon>Metazoa</taxon>
        <taxon>Ecdysozoa</taxon>
        <taxon>Arthropoda</taxon>
        <taxon>Hexapoda</taxon>
        <taxon>Insecta</taxon>
        <taxon>Pterygota</taxon>
        <taxon>Neoptera</taxon>
        <taxon>Paraneoptera</taxon>
        <taxon>Psocodea</taxon>
        <taxon>Troctomorpha</taxon>
        <taxon>Phthiraptera</taxon>
        <taxon>Anoplura</taxon>
        <taxon>Polyplacidae</taxon>
        <taxon>Polyplax</taxon>
    </lineage>
</organism>
<comment type="caution">
    <text evidence="1">The sequence shown here is derived from an EMBL/GenBank/DDBJ whole genome shotgun (WGS) entry which is preliminary data.</text>
</comment>
<reference evidence="1 2" key="1">
    <citation type="submission" date="2023-09" db="EMBL/GenBank/DDBJ databases">
        <title>Genomes of two closely related lineages of the louse Polyplax serrata with different host specificities.</title>
        <authorList>
            <person name="Martinu J."/>
            <person name="Tarabai H."/>
            <person name="Stefka J."/>
            <person name="Hypsa V."/>
        </authorList>
    </citation>
    <scope>NUCLEOTIDE SEQUENCE [LARGE SCALE GENOMIC DNA]</scope>
    <source>
        <strain evidence="1">98ZLc_SE</strain>
    </source>
</reference>
<dbReference type="EMBL" id="JAWJWF010000048">
    <property type="protein sequence ID" value="KAK6620290.1"/>
    <property type="molecule type" value="Genomic_DNA"/>
</dbReference>
<proteinExistence type="predicted"/>
<evidence type="ECO:0000313" key="1">
    <source>
        <dbReference type="EMBL" id="KAK6620290.1"/>
    </source>
</evidence>